<evidence type="ECO:0000313" key="2">
    <source>
        <dbReference type="EMBL" id="JAH72647.1"/>
    </source>
</evidence>
<feature type="chain" id="PRO_5002433668" evidence="1">
    <location>
        <begin position="17"/>
        <end position="33"/>
    </location>
</feature>
<feature type="signal peptide" evidence="1">
    <location>
        <begin position="1"/>
        <end position="16"/>
    </location>
</feature>
<name>A0A0E9V3M9_ANGAN</name>
<keyword evidence="1" id="KW-0732">Signal</keyword>
<dbReference type="AlphaFoldDB" id="A0A0E9V3M9"/>
<reference evidence="2" key="2">
    <citation type="journal article" date="2015" name="Fish Shellfish Immunol.">
        <title>Early steps in the European eel (Anguilla anguilla)-Vibrio vulnificus interaction in the gills: Role of the RtxA13 toxin.</title>
        <authorList>
            <person name="Callol A."/>
            <person name="Pajuelo D."/>
            <person name="Ebbesson L."/>
            <person name="Teles M."/>
            <person name="MacKenzie S."/>
            <person name="Amaro C."/>
        </authorList>
    </citation>
    <scope>NUCLEOTIDE SEQUENCE</scope>
</reference>
<organism evidence="2">
    <name type="scientific">Anguilla anguilla</name>
    <name type="common">European freshwater eel</name>
    <name type="synonym">Muraena anguilla</name>
    <dbReference type="NCBI Taxonomy" id="7936"/>
    <lineage>
        <taxon>Eukaryota</taxon>
        <taxon>Metazoa</taxon>
        <taxon>Chordata</taxon>
        <taxon>Craniata</taxon>
        <taxon>Vertebrata</taxon>
        <taxon>Euteleostomi</taxon>
        <taxon>Actinopterygii</taxon>
        <taxon>Neopterygii</taxon>
        <taxon>Teleostei</taxon>
        <taxon>Anguilliformes</taxon>
        <taxon>Anguillidae</taxon>
        <taxon>Anguilla</taxon>
    </lineage>
</organism>
<protein>
    <submittedName>
        <fullName evidence="2">Uncharacterized protein</fullName>
    </submittedName>
</protein>
<proteinExistence type="predicted"/>
<accession>A0A0E9V3M9</accession>
<reference evidence="2" key="1">
    <citation type="submission" date="2014-11" db="EMBL/GenBank/DDBJ databases">
        <authorList>
            <person name="Amaro Gonzalez C."/>
        </authorList>
    </citation>
    <scope>NUCLEOTIDE SEQUENCE</scope>
</reference>
<sequence length="33" mass="3549">MITVLCSLCISTLTLTQGVDRVTASSCSETFHM</sequence>
<evidence type="ECO:0000256" key="1">
    <source>
        <dbReference type="SAM" id="SignalP"/>
    </source>
</evidence>
<dbReference type="EMBL" id="GBXM01035930">
    <property type="protein sequence ID" value="JAH72647.1"/>
    <property type="molecule type" value="Transcribed_RNA"/>
</dbReference>